<evidence type="ECO:0000256" key="8">
    <source>
        <dbReference type="ARBA" id="ARBA00022958"/>
    </source>
</evidence>
<keyword evidence="8 12" id="KW-0630">Potassium</keyword>
<evidence type="ECO:0000256" key="6">
    <source>
        <dbReference type="ARBA" id="ARBA00022692"/>
    </source>
</evidence>
<comment type="similarity">
    <text evidence="2 12">Belongs to the HAK/KUP transporter (TC 2.A.72) family.</text>
</comment>
<dbReference type="PANTHER" id="PTHR30540">
    <property type="entry name" value="OSMOTIC STRESS POTASSIUM TRANSPORTER"/>
    <property type="match status" value="1"/>
</dbReference>
<dbReference type="Pfam" id="PF02705">
    <property type="entry name" value="K_trans"/>
    <property type="match status" value="1"/>
</dbReference>
<evidence type="ECO:0000256" key="4">
    <source>
        <dbReference type="ARBA" id="ARBA00022475"/>
    </source>
</evidence>
<feature type="transmembrane region" description="Helical" evidence="12">
    <location>
        <begin position="285"/>
        <end position="311"/>
    </location>
</feature>
<evidence type="ECO:0000256" key="3">
    <source>
        <dbReference type="ARBA" id="ARBA00022448"/>
    </source>
</evidence>
<proteinExistence type="inferred from homology"/>
<evidence type="ECO:0000256" key="1">
    <source>
        <dbReference type="ARBA" id="ARBA00004141"/>
    </source>
</evidence>
<feature type="domain" description="K+ potassium transporter C-terminal" evidence="14">
    <location>
        <begin position="469"/>
        <end position="618"/>
    </location>
</feature>
<keyword evidence="3 12" id="KW-0813">Transport</keyword>
<feature type="transmembrane region" description="Helical" evidence="12">
    <location>
        <begin position="209"/>
        <end position="233"/>
    </location>
</feature>
<feature type="transmembrane region" description="Helical" evidence="12">
    <location>
        <begin position="46"/>
        <end position="67"/>
    </location>
</feature>
<accession>A0ABX1AVH3</accession>
<sequence>MRATPRSVGPIAVVGALGVVFGDIGTSPLYALDAVLRTAPDESRAVVYGATSTVIWLMICVVGILYVRLLLREDNHGDGGLLALLTLVRRDRRTSVRARSALTVLGMVGAAAFLGDSLITPGISVLSAVEGLELAAPGLTGFVVPLAVCVLVALFLVQRRGTQAIGRWFGPVMICWFALSAGVGLAAIVRHPDALVALSPHWAVLYFAQHPHAAFISLGAAVLAVTGAEALYADMGHFGRRAVTRAWMLVVMPALLLTYLGQAAVLARGPVTGSAFYALVPTWLALPAVVVATAATVIASQAVISGTFTVVHQAGRLRLLPPAHGKLRGPGVYLPVVNWLLLPGVILLVVGFGSSAALASAYGLAVTITITVTSLLLVVRLARSRRRAALLIAVAVLCLVLTVLAANLPKVRTGGWLPLLVTAVLATVMYAWWTGRARVRAATRALALPIGAVAEQVRGRGDGLVRPDGTAVFLGHDLQRAPLAVRMQLENERSLHRQVVILCGRTLDRPAAGTDSTPVVDASGADVGVWVVRVSIGYDDVFRPRQVLASASLLDPSLPSAVGATYVLSEARVAPVSQGVLSRARWRVYRLLDRFTSHPADLLDVPDATTMIVGRRIRVR</sequence>
<dbReference type="RefSeq" id="WP_167935302.1">
    <property type="nucleotide sequence ID" value="NZ_JAAVJB010000285.1"/>
</dbReference>
<evidence type="ECO:0000313" key="16">
    <source>
        <dbReference type="Proteomes" id="UP000746503"/>
    </source>
</evidence>
<dbReference type="InterPro" id="IPR003855">
    <property type="entry name" value="K+_transporter"/>
</dbReference>
<name>A0ABX1AVH3_9ACTN</name>
<keyword evidence="11 12" id="KW-0472">Membrane</keyword>
<evidence type="ECO:0000256" key="12">
    <source>
        <dbReference type="HAMAP-Rule" id="MF_01522"/>
    </source>
</evidence>
<comment type="catalytic activity">
    <reaction evidence="12">
        <text>K(+)(in) + H(+)(in) = K(+)(out) + H(+)(out)</text>
        <dbReference type="Rhea" id="RHEA:28490"/>
        <dbReference type="ChEBI" id="CHEBI:15378"/>
        <dbReference type="ChEBI" id="CHEBI:29103"/>
    </reaction>
</comment>
<keyword evidence="9 12" id="KW-1133">Transmembrane helix</keyword>
<evidence type="ECO:0000313" key="15">
    <source>
        <dbReference type="EMBL" id="NJP68823.1"/>
    </source>
</evidence>
<evidence type="ECO:0000259" key="13">
    <source>
        <dbReference type="Pfam" id="PF02705"/>
    </source>
</evidence>
<keyword evidence="10 12" id="KW-0406">Ion transport</keyword>
<feature type="transmembrane region" description="Helical" evidence="12">
    <location>
        <begin position="134"/>
        <end position="156"/>
    </location>
</feature>
<evidence type="ECO:0000256" key="10">
    <source>
        <dbReference type="ARBA" id="ARBA00023065"/>
    </source>
</evidence>
<dbReference type="InterPro" id="IPR023051">
    <property type="entry name" value="Kup"/>
</dbReference>
<feature type="transmembrane region" description="Helical" evidence="12">
    <location>
        <begin position="388"/>
        <end position="408"/>
    </location>
</feature>
<comment type="subcellular location">
    <subcellularLocation>
        <location evidence="12">Cell membrane</location>
        <topology evidence="12">Multi-pass membrane protein</topology>
    </subcellularLocation>
    <subcellularLocation>
        <location evidence="1">Membrane</location>
        <topology evidence="1">Multi-pass membrane protein</topology>
    </subcellularLocation>
</comment>
<keyword evidence="6 12" id="KW-0812">Transmembrane</keyword>
<gene>
    <name evidence="12" type="primary">kup</name>
    <name evidence="15" type="ORF">HCJ92_21655</name>
</gene>
<evidence type="ECO:0000256" key="7">
    <source>
        <dbReference type="ARBA" id="ARBA00022847"/>
    </source>
</evidence>
<evidence type="ECO:0000256" key="5">
    <source>
        <dbReference type="ARBA" id="ARBA00022538"/>
    </source>
</evidence>
<evidence type="ECO:0000256" key="2">
    <source>
        <dbReference type="ARBA" id="ARBA00007019"/>
    </source>
</evidence>
<comment type="caution">
    <text evidence="15">The sequence shown here is derived from an EMBL/GenBank/DDBJ whole genome shotgun (WGS) entry which is preliminary data.</text>
</comment>
<dbReference type="Proteomes" id="UP000746503">
    <property type="component" value="Unassembled WGS sequence"/>
</dbReference>
<keyword evidence="16" id="KW-1185">Reference proteome</keyword>
<protein>
    <recommendedName>
        <fullName evidence="12">Probable potassium transport system protein Kup</fullName>
    </recommendedName>
</protein>
<feature type="transmembrane region" description="Helical" evidence="12">
    <location>
        <begin position="332"/>
        <end position="353"/>
    </location>
</feature>
<dbReference type="EMBL" id="JAAVJB010000285">
    <property type="protein sequence ID" value="NJP68823.1"/>
    <property type="molecule type" value="Genomic_DNA"/>
</dbReference>
<evidence type="ECO:0000256" key="11">
    <source>
        <dbReference type="ARBA" id="ARBA00023136"/>
    </source>
</evidence>
<evidence type="ECO:0000259" key="14">
    <source>
        <dbReference type="Pfam" id="PF22776"/>
    </source>
</evidence>
<feature type="domain" description="K+ potassium transporter integral membrane" evidence="13">
    <location>
        <begin position="13"/>
        <end position="452"/>
    </location>
</feature>
<dbReference type="Pfam" id="PF22776">
    <property type="entry name" value="K_trans_C"/>
    <property type="match status" value="1"/>
</dbReference>
<evidence type="ECO:0000256" key="9">
    <source>
        <dbReference type="ARBA" id="ARBA00022989"/>
    </source>
</evidence>
<feature type="transmembrane region" description="Helical" evidence="12">
    <location>
        <begin position="414"/>
        <end position="433"/>
    </location>
</feature>
<dbReference type="PANTHER" id="PTHR30540:SF79">
    <property type="entry name" value="LOW AFFINITY POTASSIUM TRANSPORT SYSTEM PROTEIN KUP"/>
    <property type="match status" value="1"/>
</dbReference>
<keyword evidence="7 12" id="KW-0769">Symport</keyword>
<feature type="transmembrane region" description="Helical" evidence="12">
    <location>
        <begin position="245"/>
        <end position="265"/>
    </location>
</feature>
<keyword evidence="4 12" id="KW-1003">Cell membrane</keyword>
<reference evidence="15 16" key="1">
    <citation type="submission" date="2020-03" db="EMBL/GenBank/DDBJ databases">
        <title>Draft genome of Streptomyces sp. ventii, isolated from the Axial Seamount in the Pacific Ocean, and resequencing of the two type strains Streptomyces lonarensis strain NCL 716 and Streptomyces bohaiensis strain 11A07.</title>
        <authorList>
            <person name="Loughran R.M."/>
            <person name="Pfannmuller K.M."/>
            <person name="Wasson B.J."/>
            <person name="Deadmond M.C."/>
            <person name="Paddock B.E."/>
            <person name="Koyack M.J."/>
            <person name="Gallegos D.A."/>
            <person name="Mitchell E.A."/>
            <person name="Ushijima B."/>
            <person name="Saw J.H."/>
            <person name="Mcphail K.L."/>
            <person name="Videau P."/>
        </authorList>
    </citation>
    <scope>NUCLEOTIDE SEQUENCE [LARGE SCALE GENOMIC DNA]</scope>
    <source>
        <strain evidence="16">5675061</strain>
    </source>
</reference>
<dbReference type="HAMAP" id="MF_01522">
    <property type="entry name" value="Kup"/>
    <property type="match status" value="1"/>
</dbReference>
<organism evidence="15 16">
    <name type="scientific">Streptomyces spiramenti</name>
    <dbReference type="NCBI Taxonomy" id="2720606"/>
    <lineage>
        <taxon>Bacteria</taxon>
        <taxon>Bacillati</taxon>
        <taxon>Actinomycetota</taxon>
        <taxon>Actinomycetes</taxon>
        <taxon>Kitasatosporales</taxon>
        <taxon>Streptomycetaceae</taxon>
        <taxon>Streptomyces</taxon>
    </lineage>
</organism>
<dbReference type="InterPro" id="IPR053951">
    <property type="entry name" value="K_trans_N"/>
</dbReference>
<comment type="function">
    <text evidence="12">Transport of potassium into the cell. Likely operates as a K(+):H(+) symporter.</text>
</comment>
<dbReference type="InterPro" id="IPR053952">
    <property type="entry name" value="K_trans_C"/>
</dbReference>
<feature type="transmembrane region" description="Helical" evidence="12">
    <location>
        <begin position="168"/>
        <end position="189"/>
    </location>
</feature>
<keyword evidence="5 12" id="KW-0633">Potassium transport</keyword>
<feature type="transmembrane region" description="Helical" evidence="12">
    <location>
        <begin position="96"/>
        <end position="114"/>
    </location>
</feature>
<feature type="transmembrane region" description="Helical" evidence="12">
    <location>
        <begin position="359"/>
        <end position="381"/>
    </location>
</feature>